<comment type="similarity">
    <text evidence="1">Belongs to the CSN7/EIF3M family. CSN7 subfamily.</text>
</comment>
<dbReference type="PANTHER" id="PTHR15350">
    <property type="entry name" value="COP9 SIGNALOSOME COMPLEX SUBUNIT 7/DENDRITIC CELL PROTEIN GA17"/>
    <property type="match status" value="1"/>
</dbReference>
<dbReference type="SUPFAM" id="SSF48371">
    <property type="entry name" value="ARM repeat"/>
    <property type="match status" value="1"/>
</dbReference>
<comment type="subcellular location">
    <subcellularLocation>
        <location evidence="5">Cytoplasm</location>
    </subcellularLocation>
</comment>
<dbReference type="RefSeq" id="XP_018112937.1">
    <property type="nucleotide sequence ID" value="XM_018257448.2"/>
</dbReference>
<evidence type="ECO:0000256" key="1">
    <source>
        <dbReference type="ARBA" id="ARBA00008482"/>
    </source>
</evidence>
<name>A0A1L8GJ07_XENLA</name>
<dbReference type="GO" id="GO:0002183">
    <property type="term" value="P:cytoplasmic translational initiation"/>
    <property type="evidence" value="ECO:0000318"/>
    <property type="project" value="GO_Central"/>
</dbReference>
<gene>
    <name evidence="7 8" type="primary">eif3m.L</name>
    <name evidence="5" type="synonym">EIF3M</name>
</gene>
<dbReference type="AGR" id="Xenbase:XB-GENE-17335911"/>
<evidence type="ECO:0000256" key="5">
    <source>
        <dbReference type="HAMAP-Rule" id="MF_03012"/>
    </source>
</evidence>
<dbReference type="HAMAP" id="MF_03012">
    <property type="entry name" value="eIF3m"/>
    <property type="match status" value="1"/>
</dbReference>
<reference evidence="7" key="1">
    <citation type="submission" date="2025-08" db="UniProtKB">
        <authorList>
            <consortium name="RefSeq"/>
        </authorList>
    </citation>
    <scope>IDENTIFICATION</scope>
    <source>
        <strain evidence="7">J_2021</strain>
        <tissue evidence="7">Erythrocytes</tissue>
    </source>
</reference>
<sequence length="374" mass="42385">MSVPAFIDVTEEDQAAELRAYLKSKGAEISEENSEGGLHIDLAQIIEACDVCLKDDDKDVESIMNSVVSLVLILEPDKQEALIESLCEKLVKFREGERPSLRLQLLSNLFHGMDKSIPARYTVYCALIKVAATCGAIVYIPTDLDQVRKWISDWTLSTEKKHIVLRLLYEALVDSKKSDEAAKVMVELLGSYTDDNASQARLDAHKCIVRALKDPKAFLLDHLLALKPVKFLEGELIHDLLTIFVSAKLSSYVRFYQNNKDFIDSLGLSHEQNMEKMRLLTFMGMAVDNKEISFDTIQQELQIGADEVEAFIIDAVKTKMVYCKIDQTQKKVVVSHSTHRTFGKQQWQQLYDTLNTWKLNLNKVKNSLYSISDA</sequence>
<comment type="subunit">
    <text evidence="5">Component of the eukaryotic translation initiation factor 3 (eIF-3) complex, which is composed of 13 subunits: EIF3A, EIF3B, EIF3C, EIF3D, EIF3E, EIF3F, EIF3G, EIF3H, EIF3I, EIF3J, EIF3K, EIF3L and EIF3M.</text>
</comment>
<evidence type="ECO:0000256" key="2">
    <source>
        <dbReference type="ARBA" id="ARBA00022490"/>
    </source>
</evidence>
<keyword evidence="6" id="KW-1185">Reference proteome</keyword>
<accession>A0A1L8GJ07</accession>
<dbReference type="OrthoDB" id="10267031at2759"/>
<dbReference type="Xenbase" id="XB-GENE-17335911">
    <property type="gene designation" value="eif3m.L"/>
</dbReference>
<dbReference type="PANTHER" id="PTHR15350:SF2">
    <property type="entry name" value="EUKARYOTIC TRANSLATION INITIATION FACTOR 3 SUBUNIT M"/>
    <property type="match status" value="1"/>
</dbReference>
<dbReference type="InterPro" id="IPR016024">
    <property type="entry name" value="ARM-type_fold"/>
</dbReference>
<keyword evidence="2 5" id="KW-0963">Cytoplasm</keyword>
<dbReference type="GO" id="GO:0005852">
    <property type="term" value="C:eukaryotic translation initiation factor 3 complex"/>
    <property type="evidence" value="ECO:0000318"/>
    <property type="project" value="GO_Central"/>
</dbReference>
<dbReference type="SMART" id="SM00088">
    <property type="entry name" value="PINT"/>
    <property type="match status" value="1"/>
</dbReference>
<dbReference type="Pfam" id="PF01399">
    <property type="entry name" value="PCI"/>
    <property type="match status" value="1"/>
</dbReference>
<keyword evidence="3 5" id="KW-0396">Initiation factor</keyword>
<dbReference type="InterPro" id="IPR000717">
    <property type="entry name" value="PCI_dom"/>
</dbReference>
<dbReference type="GeneID" id="108713808"/>
<evidence type="ECO:0000256" key="4">
    <source>
        <dbReference type="ARBA" id="ARBA00022917"/>
    </source>
</evidence>
<dbReference type="AlphaFoldDB" id="A0A1L8GJ07"/>
<dbReference type="STRING" id="8355.A0A1L8GJ07"/>
<protein>
    <recommendedName>
        <fullName evidence="5">Eukaryotic translation initiation factor 3 subunit M</fullName>
        <shortName evidence="5">eIF3m</shortName>
    </recommendedName>
</protein>
<dbReference type="InterPro" id="IPR040750">
    <property type="entry name" value="eIF3m_C_helix"/>
</dbReference>
<dbReference type="SUPFAM" id="SSF46785">
    <property type="entry name" value="Winged helix' DNA-binding domain"/>
    <property type="match status" value="1"/>
</dbReference>
<dbReference type="KEGG" id="xla:108713808"/>
<evidence type="ECO:0000313" key="8">
    <source>
        <dbReference type="Xenbase" id="XB-GENE-17335911"/>
    </source>
</evidence>
<dbReference type="Bgee" id="108713808">
    <property type="expression patterns" value="Expressed in pancreas and 19 other cell types or tissues"/>
</dbReference>
<dbReference type="GO" id="GO:0033290">
    <property type="term" value="C:eukaryotic 48S preinitiation complex"/>
    <property type="evidence" value="ECO:0007669"/>
    <property type="project" value="UniProtKB-UniRule"/>
</dbReference>
<dbReference type="GO" id="GO:0016282">
    <property type="term" value="C:eukaryotic 43S preinitiation complex"/>
    <property type="evidence" value="ECO:0007669"/>
    <property type="project" value="UniProtKB-UniRule"/>
</dbReference>
<dbReference type="PROSITE" id="PS50250">
    <property type="entry name" value="PCI"/>
    <property type="match status" value="1"/>
</dbReference>
<dbReference type="Proteomes" id="UP000186698">
    <property type="component" value="Chromosome 4L"/>
</dbReference>
<organism evidence="6 7">
    <name type="scientific">Xenopus laevis</name>
    <name type="common">African clawed frog</name>
    <dbReference type="NCBI Taxonomy" id="8355"/>
    <lineage>
        <taxon>Eukaryota</taxon>
        <taxon>Metazoa</taxon>
        <taxon>Chordata</taxon>
        <taxon>Craniata</taxon>
        <taxon>Vertebrata</taxon>
        <taxon>Euteleostomi</taxon>
        <taxon>Amphibia</taxon>
        <taxon>Batrachia</taxon>
        <taxon>Anura</taxon>
        <taxon>Pipoidea</taxon>
        <taxon>Pipidae</taxon>
        <taxon>Xenopodinae</taxon>
        <taxon>Xenopus</taxon>
        <taxon>Xenopus</taxon>
    </lineage>
</organism>
<evidence type="ECO:0000256" key="3">
    <source>
        <dbReference type="ARBA" id="ARBA00022540"/>
    </source>
</evidence>
<dbReference type="InterPro" id="IPR036390">
    <property type="entry name" value="WH_DNA-bd_sf"/>
</dbReference>
<comment type="similarity">
    <text evidence="5">Belongs to the eIF-3 subunit M family.</text>
</comment>
<dbReference type="GO" id="GO:0071541">
    <property type="term" value="C:eukaryotic translation initiation factor 3 complex, eIF3m"/>
    <property type="evidence" value="ECO:0007669"/>
    <property type="project" value="UniProtKB-UniRule"/>
</dbReference>
<dbReference type="InterPro" id="IPR045237">
    <property type="entry name" value="COPS7/eIF3m"/>
</dbReference>
<dbReference type="PaxDb" id="8355-A0A1L8GJ07"/>
<dbReference type="GO" id="GO:0001732">
    <property type="term" value="P:formation of cytoplasmic translation initiation complex"/>
    <property type="evidence" value="ECO:0007669"/>
    <property type="project" value="UniProtKB-UniRule"/>
</dbReference>
<dbReference type="InterPro" id="IPR027528">
    <property type="entry name" value="eIF3m"/>
</dbReference>
<dbReference type="Pfam" id="PF18005">
    <property type="entry name" value="eIF3m_C_helix"/>
    <property type="match status" value="1"/>
</dbReference>
<dbReference type="CTD" id="108713808"/>
<keyword evidence="4 5" id="KW-0648">Protein biosynthesis</keyword>
<evidence type="ECO:0000313" key="6">
    <source>
        <dbReference type="Proteomes" id="UP000186698"/>
    </source>
</evidence>
<comment type="function">
    <text evidence="5">Component of the eukaryotic translation initiation factor 3 (eIF-3) complex, which is involved in protein synthesis of a specialized repertoire of mRNAs and, together with other initiation factors, stimulates binding of mRNA and methionyl-tRNAi to the 40S ribosome. The eIF-3 complex specifically targets and initiates translation of a subset of mRNAs involved in cell proliferation.</text>
</comment>
<evidence type="ECO:0000313" key="7">
    <source>
        <dbReference type="RefSeq" id="XP_018112937.1"/>
    </source>
</evidence>
<proteinExistence type="inferred from homology"/>
<dbReference type="GO" id="GO:0003743">
    <property type="term" value="F:translation initiation factor activity"/>
    <property type="evidence" value="ECO:0007669"/>
    <property type="project" value="UniProtKB-UniRule"/>
</dbReference>
<dbReference type="OMA" id="VCLKALW"/>